<dbReference type="SUPFAM" id="SSF81660">
    <property type="entry name" value="Metal cation-transporting ATPase, ATP-binding domain N"/>
    <property type="match status" value="1"/>
</dbReference>
<keyword evidence="6 17" id="KW-0812">Transmembrane</keyword>
<dbReference type="InterPro" id="IPR050510">
    <property type="entry name" value="Cation_transp_ATPase_P-type"/>
</dbReference>
<feature type="transmembrane region" description="Helical" evidence="17">
    <location>
        <begin position="277"/>
        <end position="300"/>
    </location>
</feature>
<accession>A0A8C3XLX5</accession>
<dbReference type="Ensembl" id="ENSCSRT00000009371.1">
    <property type="protein sequence ID" value="ENSCSRP00000009060.1"/>
    <property type="gene ID" value="ENSCSRG00000006533.1"/>
</dbReference>
<dbReference type="InterPro" id="IPR059000">
    <property type="entry name" value="ATPase_P-type_domA"/>
</dbReference>
<keyword evidence="7 17" id="KW-0479">Metal-binding</keyword>
<dbReference type="SMART" id="SM00831">
    <property type="entry name" value="Cation_ATPase_N"/>
    <property type="match status" value="1"/>
</dbReference>
<dbReference type="NCBIfam" id="TIGR01106">
    <property type="entry name" value="ATPase-IIC_X-K"/>
    <property type="match status" value="1"/>
</dbReference>
<feature type="transmembrane region" description="Helical" evidence="17">
    <location>
        <begin position="52"/>
        <end position="74"/>
    </location>
</feature>
<keyword evidence="8 17" id="KW-0547">Nucleotide-binding</keyword>
<dbReference type="GO" id="GO:0006883">
    <property type="term" value="P:intracellular sodium ion homeostasis"/>
    <property type="evidence" value="ECO:0007669"/>
    <property type="project" value="TreeGrafter"/>
</dbReference>
<evidence type="ECO:0000256" key="3">
    <source>
        <dbReference type="ARBA" id="ARBA00022448"/>
    </source>
</evidence>
<dbReference type="Gene3D" id="1.20.1110.10">
    <property type="entry name" value="Calcium-transporting ATPase, transmembrane domain"/>
    <property type="match status" value="2"/>
</dbReference>
<dbReference type="SUPFAM" id="SSF56784">
    <property type="entry name" value="HAD-like"/>
    <property type="match status" value="1"/>
</dbReference>
<name>A0A8C3XLX5_CHESE</name>
<evidence type="ECO:0000256" key="17">
    <source>
        <dbReference type="RuleBase" id="RU362084"/>
    </source>
</evidence>
<keyword evidence="13" id="KW-1278">Translocase</keyword>
<evidence type="ECO:0000256" key="12">
    <source>
        <dbReference type="ARBA" id="ARBA00022958"/>
    </source>
</evidence>
<keyword evidence="14 17" id="KW-1133">Transmembrane helix</keyword>
<evidence type="ECO:0000256" key="4">
    <source>
        <dbReference type="ARBA" id="ARBA00022538"/>
    </source>
</evidence>
<evidence type="ECO:0000313" key="20">
    <source>
        <dbReference type="Proteomes" id="UP000694403"/>
    </source>
</evidence>
<dbReference type="FunFam" id="1.20.1110.10:FF:000095">
    <property type="entry name" value="Sodium/potassium-transporting ATPase subunit alpha-1"/>
    <property type="match status" value="2"/>
</dbReference>
<dbReference type="SUPFAM" id="SSF81653">
    <property type="entry name" value="Calcium ATPase, transduction domain A"/>
    <property type="match status" value="1"/>
</dbReference>
<dbReference type="PANTHER" id="PTHR43294">
    <property type="entry name" value="SODIUM/POTASSIUM-TRANSPORTING ATPASE SUBUNIT ALPHA"/>
    <property type="match status" value="1"/>
</dbReference>
<keyword evidence="3 17" id="KW-0813">Transport</keyword>
<feature type="transmembrane region" description="Helical" evidence="17">
    <location>
        <begin position="726"/>
        <end position="746"/>
    </location>
</feature>
<evidence type="ECO:0000256" key="15">
    <source>
        <dbReference type="ARBA" id="ARBA00023065"/>
    </source>
</evidence>
<dbReference type="SUPFAM" id="SSF81665">
    <property type="entry name" value="Calcium ATPase, transmembrane domain M"/>
    <property type="match status" value="1"/>
</dbReference>
<organism evidence="19 20">
    <name type="scientific">Chelydra serpentina</name>
    <name type="common">Snapping turtle</name>
    <name type="synonym">Testudo serpentina</name>
    <dbReference type="NCBI Taxonomy" id="8475"/>
    <lineage>
        <taxon>Eukaryota</taxon>
        <taxon>Metazoa</taxon>
        <taxon>Chordata</taxon>
        <taxon>Craniata</taxon>
        <taxon>Vertebrata</taxon>
        <taxon>Euteleostomi</taxon>
        <taxon>Archelosauria</taxon>
        <taxon>Testudinata</taxon>
        <taxon>Testudines</taxon>
        <taxon>Cryptodira</taxon>
        <taxon>Durocryptodira</taxon>
        <taxon>Americhelydia</taxon>
        <taxon>Chelydroidea</taxon>
        <taxon>Chelydridae</taxon>
        <taxon>Chelydra</taxon>
    </lineage>
</organism>
<evidence type="ECO:0000313" key="19">
    <source>
        <dbReference type="Ensembl" id="ENSCSRP00000009060.1"/>
    </source>
</evidence>
<evidence type="ECO:0000256" key="9">
    <source>
        <dbReference type="ARBA" id="ARBA00022781"/>
    </source>
</evidence>
<dbReference type="GO" id="GO:0008900">
    <property type="term" value="F:P-type potassium:proton transporter activity"/>
    <property type="evidence" value="ECO:0007669"/>
    <property type="project" value="TreeGrafter"/>
</dbReference>
<dbReference type="InterPro" id="IPR023298">
    <property type="entry name" value="ATPase_P-typ_TM_dom_sf"/>
</dbReference>
<keyword evidence="15 17" id="KW-0406">Ion transport</keyword>
<dbReference type="FunFam" id="2.70.150.10:FF:000003">
    <property type="entry name" value="Sodium/potassium-transporting ATPase subunit alpha"/>
    <property type="match status" value="1"/>
</dbReference>
<dbReference type="FunFam" id="3.40.50.1000:FF:000001">
    <property type="entry name" value="Phospholipid-transporting ATPase IC"/>
    <property type="match status" value="1"/>
</dbReference>
<evidence type="ECO:0000256" key="1">
    <source>
        <dbReference type="ARBA" id="ARBA00004141"/>
    </source>
</evidence>
<sequence length="839" mass="91419">QLSVEDLELKYQTNVNKGMNSTVAGEVLLRDGPNELKPPKGTPEYVKFARQLAGGLQCLMWVAAAICLIAFGIQCGQGDLTSADNLYLAIALIAVVVVTGCFGYYQEFKSTNIIASFKNLVPQQATVIRDGDKFQINANQLVVGDLVEIKGGDRVPADIRIITSQGCKVDNSSLTGESEPQTRAPECTHESPLETRNIAFFSTMCLEGTATGIIVNTGDRTIIGRIASLASGVENEKTPIAIEIEHFVDIIAGLAIFFGGTFFVVAMVIGYPFLKAMVFFMAIVVAYVPEGLLATVTVCLSLTAKRLARKNCVVKNLEAVETLGSTSVICSDKTGTLTQNRMTVSHLWFDNQIHTADTTEDQSGQSFDQSSETWRALCKIVSLCNRAFFKSGQDNVPVPKRIVIGDASETALLKFSEITLGNVMEYRERYKKACEIPFNSTNKFQLSIHELEDPRDPRYLLVMKGAPERILERCATIMIKGQELPLDEQWKEAFQTAYMDLGGLGERVLGFCHLYLDPMQFPRGFSFDTEEMNFPTSGLCFAGLISMIDPPRATVPDAVMKCRTAGIRVIMVTGDHPITAKAIAASVGIISEGSETVEDIAARMRIPVEQVNKREARACVVNGGQLKDMETEELVEILKMHPEMVFARTSPQQKLIIVESCQKLVRQPGANLPAPAGRRVPGGGSAVSPAGGALTVMSCPGRLIFDNLKKSIAYTLTKNIPELTPYLIYITVSVPLPLGCITILFIELCTDIFPSVSLAYEKAESDIMHLKPRNPRRDRLVNEALAVYSYFQIGASPAGRLGSSPSARTGVGQDSWVLSPALGGEWGLVVRVGEPEDPV</sequence>
<dbReference type="Gene3D" id="2.70.150.10">
    <property type="entry name" value="Calcium-transporting ATPase, cytoplasmic transduction domain A"/>
    <property type="match status" value="1"/>
</dbReference>
<dbReference type="InterPro" id="IPR004014">
    <property type="entry name" value="ATPase_P-typ_cation-transptr_N"/>
</dbReference>
<keyword evidence="16 17" id="KW-0472">Membrane</keyword>
<evidence type="ECO:0000256" key="11">
    <source>
        <dbReference type="ARBA" id="ARBA00022842"/>
    </source>
</evidence>
<dbReference type="InterPro" id="IPR023299">
    <property type="entry name" value="ATPase_P-typ_cyto_dom_N"/>
</dbReference>
<keyword evidence="12 17" id="KW-0630">Potassium</keyword>
<dbReference type="PANTHER" id="PTHR43294:SF10">
    <property type="entry name" value="POTASSIUM-TRANSPORTING ATPASE ALPHA CHAIN 1"/>
    <property type="match status" value="1"/>
</dbReference>
<comment type="similarity">
    <text evidence="2 17">Belongs to the cation transport ATPase (P-type) (TC 3.A.3) family. Type IIC subfamily.</text>
</comment>
<dbReference type="NCBIfam" id="TIGR01494">
    <property type="entry name" value="ATPase_P-type"/>
    <property type="match status" value="1"/>
</dbReference>
<evidence type="ECO:0000256" key="10">
    <source>
        <dbReference type="ARBA" id="ARBA00022840"/>
    </source>
</evidence>
<dbReference type="Proteomes" id="UP000694403">
    <property type="component" value="Unplaced"/>
</dbReference>
<dbReference type="FunFam" id="3.40.1110.10:FF:000001">
    <property type="entry name" value="Sodium/potassium-transporting ATPase subunit alpha"/>
    <property type="match status" value="1"/>
</dbReference>
<dbReference type="InterPro" id="IPR001757">
    <property type="entry name" value="P_typ_ATPase"/>
</dbReference>
<proteinExistence type="inferred from homology"/>
<keyword evidence="11" id="KW-0460">Magnesium</keyword>
<evidence type="ECO:0000256" key="16">
    <source>
        <dbReference type="ARBA" id="ARBA00023136"/>
    </source>
</evidence>
<dbReference type="Gene3D" id="3.40.1110.10">
    <property type="entry name" value="Calcium-transporting ATPase, cytoplasmic domain N"/>
    <property type="match status" value="1"/>
</dbReference>
<dbReference type="Pfam" id="PF00690">
    <property type="entry name" value="Cation_ATPase_N"/>
    <property type="match status" value="1"/>
</dbReference>
<feature type="domain" description="Cation-transporting P-type ATPase N-terminal" evidence="18">
    <location>
        <begin position="1"/>
        <end position="72"/>
    </location>
</feature>
<keyword evidence="20" id="KW-1185">Reference proteome</keyword>
<reference evidence="19" key="2">
    <citation type="submission" date="2025-09" db="UniProtKB">
        <authorList>
            <consortium name="Ensembl"/>
        </authorList>
    </citation>
    <scope>IDENTIFICATION</scope>
</reference>
<evidence type="ECO:0000256" key="8">
    <source>
        <dbReference type="ARBA" id="ARBA00022741"/>
    </source>
</evidence>
<dbReference type="GO" id="GO:0030007">
    <property type="term" value="P:intracellular potassium ion homeostasis"/>
    <property type="evidence" value="ECO:0007669"/>
    <property type="project" value="TreeGrafter"/>
</dbReference>
<keyword evidence="5" id="KW-0597">Phosphoprotein</keyword>
<dbReference type="GO" id="GO:0005524">
    <property type="term" value="F:ATP binding"/>
    <property type="evidence" value="ECO:0007669"/>
    <property type="project" value="UniProtKB-KW"/>
</dbReference>
<dbReference type="PROSITE" id="PS00154">
    <property type="entry name" value="ATPASE_E1_E2"/>
    <property type="match status" value="1"/>
</dbReference>
<dbReference type="InterPro" id="IPR005775">
    <property type="entry name" value="P-type_ATPase_IIC"/>
</dbReference>
<feature type="transmembrane region" description="Helical" evidence="17">
    <location>
        <begin position="247"/>
        <end position="271"/>
    </location>
</feature>
<dbReference type="InterPro" id="IPR036412">
    <property type="entry name" value="HAD-like_sf"/>
</dbReference>
<evidence type="ECO:0000256" key="7">
    <source>
        <dbReference type="ARBA" id="ARBA00022723"/>
    </source>
</evidence>
<dbReference type="InterPro" id="IPR008250">
    <property type="entry name" value="ATPase_P-typ_transduc_dom_A_sf"/>
</dbReference>
<dbReference type="GO" id="GO:1990573">
    <property type="term" value="P:potassium ion import across plasma membrane"/>
    <property type="evidence" value="ECO:0007669"/>
    <property type="project" value="TreeGrafter"/>
</dbReference>
<dbReference type="GO" id="GO:0016887">
    <property type="term" value="F:ATP hydrolysis activity"/>
    <property type="evidence" value="ECO:0007669"/>
    <property type="project" value="InterPro"/>
</dbReference>
<evidence type="ECO:0000256" key="5">
    <source>
        <dbReference type="ARBA" id="ARBA00022553"/>
    </source>
</evidence>
<dbReference type="PRINTS" id="PR00119">
    <property type="entry name" value="CATATPASE"/>
</dbReference>
<dbReference type="PRINTS" id="PR00121">
    <property type="entry name" value="NAKATPASE"/>
</dbReference>
<evidence type="ECO:0000256" key="2">
    <source>
        <dbReference type="ARBA" id="ARBA00006934"/>
    </source>
</evidence>
<evidence type="ECO:0000256" key="13">
    <source>
        <dbReference type="ARBA" id="ARBA00022967"/>
    </source>
</evidence>
<dbReference type="Gene3D" id="3.40.50.1000">
    <property type="entry name" value="HAD superfamily/HAD-like"/>
    <property type="match status" value="1"/>
</dbReference>
<dbReference type="GO" id="GO:0046872">
    <property type="term" value="F:metal ion binding"/>
    <property type="evidence" value="ECO:0007669"/>
    <property type="project" value="UniProtKB-KW"/>
</dbReference>
<dbReference type="GO" id="GO:0036376">
    <property type="term" value="P:sodium ion export across plasma membrane"/>
    <property type="evidence" value="ECO:0007669"/>
    <property type="project" value="TreeGrafter"/>
</dbReference>
<evidence type="ECO:0000256" key="14">
    <source>
        <dbReference type="ARBA" id="ARBA00022989"/>
    </source>
</evidence>
<dbReference type="GO" id="GO:0005391">
    <property type="term" value="F:P-type sodium:potassium-exchanging transporter activity"/>
    <property type="evidence" value="ECO:0007669"/>
    <property type="project" value="TreeGrafter"/>
</dbReference>
<dbReference type="InterPro" id="IPR006068">
    <property type="entry name" value="ATPase_P-typ_cation-transptr_C"/>
</dbReference>
<comment type="subcellular location">
    <subcellularLocation>
        <location evidence="17">Cell membrane</location>
        <topology evidence="17">Multi-pass membrane protein</topology>
    </subcellularLocation>
    <subcellularLocation>
        <location evidence="1">Membrane</location>
        <topology evidence="1">Multi-pass membrane protein</topology>
    </subcellularLocation>
</comment>
<dbReference type="InterPro" id="IPR023214">
    <property type="entry name" value="HAD_sf"/>
</dbReference>
<keyword evidence="10 17" id="KW-0067">ATP-binding</keyword>
<evidence type="ECO:0000256" key="6">
    <source>
        <dbReference type="ARBA" id="ARBA00022692"/>
    </source>
</evidence>
<comment type="caution">
    <text evidence="17">Lacks conserved residue(s) required for the propagation of feature annotation.</text>
</comment>
<dbReference type="GO" id="GO:0005886">
    <property type="term" value="C:plasma membrane"/>
    <property type="evidence" value="ECO:0007669"/>
    <property type="project" value="UniProtKB-SubCell"/>
</dbReference>
<dbReference type="Pfam" id="PF00689">
    <property type="entry name" value="Cation_ATPase_C"/>
    <property type="match status" value="1"/>
</dbReference>
<evidence type="ECO:0000259" key="18">
    <source>
        <dbReference type="SMART" id="SM00831"/>
    </source>
</evidence>
<keyword evidence="4 17" id="KW-0633">Potassium transport</keyword>
<dbReference type="Pfam" id="PF00122">
    <property type="entry name" value="E1-E2_ATPase"/>
    <property type="match status" value="1"/>
</dbReference>
<dbReference type="InterPro" id="IPR018303">
    <property type="entry name" value="ATPase_P-typ_P_site"/>
</dbReference>
<dbReference type="AlphaFoldDB" id="A0A8C3XLX5"/>
<keyword evidence="9" id="KW-0375">Hydrogen ion transport</keyword>
<reference evidence="19" key="1">
    <citation type="submission" date="2025-08" db="UniProtKB">
        <authorList>
            <consortium name="Ensembl"/>
        </authorList>
    </citation>
    <scope>IDENTIFICATION</scope>
</reference>
<dbReference type="Pfam" id="PF13246">
    <property type="entry name" value="Cation_ATPase"/>
    <property type="match status" value="1"/>
</dbReference>
<protein>
    <recommendedName>
        <fullName evidence="17">Sodium/potassium-transporting ATPase subunit alpha</fullName>
    </recommendedName>
</protein>
<feature type="transmembrane region" description="Helical" evidence="17">
    <location>
        <begin position="86"/>
        <end position="105"/>
    </location>
</feature>